<dbReference type="OrthoDB" id="1043604at2"/>
<sequence length="169" mass="19905">MTQKPIIFLLLISFLFVNCKNEISKTDHAKVEESKIESAKTEKSSSKITDENFEAFLKDFSRDSLFQISRVKFPLKVKEIDLESMEEINENKSGFKERTILKSEYTKLDFTYPNDALTRELDRYSQKNILKNNLMTVEIRGIDNGIYSDIYFEKINGKWFLKSWKEQST</sequence>
<organism evidence="1">
    <name type="scientific">Flavobacterium hibernum</name>
    <dbReference type="NCBI Taxonomy" id="37752"/>
    <lineage>
        <taxon>Bacteria</taxon>
        <taxon>Pseudomonadati</taxon>
        <taxon>Bacteroidota</taxon>
        <taxon>Flavobacteriia</taxon>
        <taxon>Flavobacteriales</taxon>
        <taxon>Flavobacteriaceae</taxon>
        <taxon>Flavobacterium</taxon>
    </lineage>
</organism>
<dbReference type="Gene3D" id="3.10.450.410">
    <property type="match status" value="1"/>
</dbReference>
<evidence type="ECO:0000313" key="1">
    <source>
        <dbReference type="EMBL" id="KIO51280.1"/>
    </source>
</evidence>
<comment type="caution">
    <text evidence="1">The sequence shown here is derived from an EMBL/GenBank/DDBJ whole genome shotgun (WGS) entry which is preliminary data.</text>
</comment>
<proteinExistence type="predicted"/>
<dbReference type="AlphaFoldDB" id="A0A0D0EJR2"/>
<dbReference type="Proteomes" id="UP000032061">
    <property type="component" value="Unassembled WGS sequence"/>
</dbReference>
<evidence type="ECO:0008006" key="4">
    <source>
        <dbReference type="Google" id="ProtNLM"/>
    </source>
</evidence>
<evidence type="ECO:0000313" key="2">
    <source>
        <dbReference type="EMBL" id="OXA85107.1"/>
    </source>
</evidence>
<dbReference type="InterPro" id="IPR054298">
    <property type="entry name" value="BACOVA_00961-like"/>
</dbReference>
<dbReference type="Pfam" id="PF22057">
    <property type="entry name" value="BACOVA_00961-like"/>
    <property type="match status" value="1"/>
</dbReference>
<dbReference type="RefSeq" id="WP_041519721.1">
    <property type="nucleotide sequence ID" value="NZ_JPRK01000017.1"/>
</dbReference>
<keyword evidence="3" id="KW-1185">Reference proteome</keyword>
<reference evidence="2 3" key="2">
    <citation type="submission" date="2016-11" db="EMBL/GenBank/DDBJ databases">
        <title>Whole genomes of Flavobacteriaceae.</title>
        <authorList>
            <person name="Stine C."/>
            <person name="Li C."/>
            <person name="Tadesse D."/>
        </authorList>
    </citation>
    <scope>NUCLEOTIDE SEQUENCE [LARGE SCALE GENOMIC DNA]</scope>
    <source>
        <strain evidence="2 3">ATCC 51468</strain>
    </source>
</reference>
<dbReference type="EMBL" id="JPRK01000017">
    <property type="protein sequence ID" value="KIO51280.1"/>
    <property type="molecule type" value="Genomic_DNA"/>
</dbReference>
<reference evidence="1" key="1">
    <citation type="submission" date="2015-01" db="EMBL/GenBank/DDBJ databases">
        <title>Genome of Flavobacterium hibernum DSM 12611.</title>
        <authorList>
            <person name="Stropko S.J."/>
            <person name="Pipes S.E."/>
            <person name="Newman J.D."/>
        </authorList>
    </citation>
    <scope>NUCLEOTIDE SEQUENCE [LARGE SCALE GENOMIC DNA]</scope>
    <source>
        <strain evidence="1">DSM 12611</strain>
    </source>
</reference>
<protein>
    <recommendedName>
        <fullName evidence="4">DUF4348 domain-containing protein</fullName>
    </recommendedName>
</protein>
<accession>A0A0D0EJR2</accession>
<dbReference type="Proteomes" id="UP000198302">
    <property type="component" value="Unassembled WGS sequence"/>
</dbReference>
<gene>
    <name evidence="2" type="ORF">B0A73_17270</name>
    <name evidence="1" type="ORF">IW18_18860</name>
</gene>
<name>A0A0D0EJR2_9FLAO</name>
<dbReference type="EMBL" id="MUGX01000026">
    <property type="protein sequence ID" value="OXA85107.1"/>
    <property type="molecule type" value="Genomic_DNA"/>
</dbReference>
<evidence type="ECO:0000313" key="3">
    <source>
        <dbReference type="Proteomes" id="UP000198302"/>
    </source>
</evidence>
<dbReference type="STRING" id="37752.IW18_18860"/>